<dbReference type="InterPro" id="IPR011577">
    <property type="entry name" value="Cyt_b561_bac/Ni-Hgenase"/>
</dbReference>
<feature type="transmembrane region" description="Helical" evidence="6">
    <location>
        <begin position="12"/>
        <end position="32"/>
    </location>
</feature>
<dbReference type="AlphaFoldDB" id="A0A1M6JKR2"/>
<dbReference type="EMBL" id="FQYV01000017">
    <property type="protein sequence ID" value="SHJ47301.1"/>
    <property type="molecule type" value="Genomic_DNA"/>
</dbReference>
<dbReference type="InterPro" id="IPR016174">
    <property type="entry name" value="Di-haem_cyt_TM"/>
</dbReference>
<dbReference type="Gene3D" id="1.20.950.20">
    <property type="entry name" value="Transmembrane di-heme cytochromes, Chain C"/>
    <property type="match status" value="1"/>
</dbReference>
<evidence type="ECO:0000256" key="1">
    <source>
        <dbReference type="ARBA" id="ARBA00004651"/>
    </source>
</evidence>
<evidence type="ECO:0000313" key="9">
    <source>
        <dbReference type="Proteomes" id="UP000184172"/>
    </source>
</evidence>
<feature type="domain" description="Cytochrome b561 bacterial/Ni-hydrogenase" evidence="7">
    <location>
        <begin position="6"/>
        <end position="187"/>
    </location>
</feature>
<keyword evidence="4 6" id="KW-1133">Transmembrane helix</keyword>
<dbReference type="GO" id="GO:0005886">
    <property type="term" value="C:plasma membrane"/>
    <property type="evidence" value="ECO:0007669"/>
    <property type="project" value="UniProtKB-SubCell"/>
</dbReference>
<evidence type="ECO:0000256" key="6">
    <source>
        <dbReference type="SAM" id="Phobius"/>
    </source>
</evidence>
<proteinExistence type="predicted"/>
<evidence type="ECO:0000256" key="4">
    <source>
        <dbReference type="ARBA" id="ARBA00022989"/>
    </source>
</evidence>
<keyword evidence="9" id="KW-1185">Reference proteome</keyword>
<dbReference type="STRING" id="797419.SAMN05216556_11782"/>
<evidence type="ECO:0000256" key="3">
    <source>
        <dbReference type="ARBA" id="ARBA00022692"/>
    </source>
</evidence>
<dbReference type="PANTHER" id="PTHR30485:SF0">
    <property type="entry name" value="NI_FE-HYDROGENASE 1 B-TYPE CYTOCHROME SUBUNIT-RELATED"/>
    <property type="match status" value="1"/>
</dbReference>
<evidence type="ECO:0000256" key="2">
    <source>
        <dbReference type="ARBA" id="ARBA00022475"/>
    </source>
</evidence>
<dbReference type="OrthoDB" id="5615941at2"/>
<evidence type="ECO:0000256" key="5">
    <source>
        <dbReference type="ARBA" id="ARBA00023136"/>
    </source>
</evidence>
<gene>
    <name evidence="8" type="ORF">SAMN04487908_11782</name>
</gene>
<dbReference type="InterPro" id="IPR051542">
    <property type="entry name" value="Hydrogenase_cytochrome"/>
</dbReference>
<keyword evidence="2" id="KW-1003">Cell membrane</keyword>
<evidence type="ECO:0000259" key="7">
    <source>
        <dbReference type="Pfam" id="PF01292"/>
    </source>
</evidence>
<feature type="transmembrane region" description="Helical" evidence="6">
    <location>
        <begin position="117"/>
        <end position="136"/>
    </location>
</feature>
<keyword evidence="3 6" id="KW-0812">Transmembrane</keyword>
<comment type="subcellular location">
    <subcellularLocation>
        <location evidence="1">Cell membrane</location>
        <topology evidence="1">Multi-pass membrane protein</topology>
    </subcellularLocation>
</comment>
<sequence length="191" mass="22245">METTTYTKVYRIIHWAIAITFLLLLITIFLRLTWMNKYNMADIIQEYLKTTNQTLSYDEAVLLAKQIRKPMWEWHIYLGYVLVGLFSIRFTLPFFGKMKFPNPLAKELSLKVKFQKWAYIIFYICVVGSLITGLLIEWGPKDWKKPVEEIHELGVYYLVGFIVIHLAGVVIAEFTNQKGIISRIVSGGGKK</sequence>
<feature type="transmembrane region" description="Helical" evidence="6">
    <location>
        <begin position="156"/>
        <end position="174"/>
    </location>
</feature>
<keyword evidence="5 6" id="KW-0472">Membrane</keyword>
<dbReference type="GO" id="GO:0009055">
    <property type="term" value="F:electron transfer activity"/>
    <property type="evidence" value="ECO:0007669"/>
    <property type="project" value="InterPro"/>
</dbReference>
<dbReference type="Proteomes" id="UP000184172">
    <property type="component" value="Unassembled WGS sequence"/>
</dbReference>
<feature type="transmembrane region" description="Helical" evidence="6">
    <location>
        <begin position="74"/>
        <end position="96"/>
    </location>
</feature>
<dbReference type="GO" id="GO:0022904">
    <property type="term" value="P:respiratory electron transport chain"/>
    <property type="evidence" value="ECO:0007669"/>
    <property type="project" value="InterPro"/>
</dbReference>
<evidence type="ECO:0000313" key="8">
    <source>
        <dbReference type="EMBL" id="SHJ47301.1"/>
    </source>
</evidence>
<dbReference type="Pfam" id="PF01292">
    <property type="entry name" value="Ni_hydr_CYTB"/>
    <property type="match status" value="1"/>
</dbReference>
<name>A0A1M6JKR2_9FLAO</name>
<organism evidence="8 9">
    <name type="scientific">Aequorivita viscosa</name>
    <dbReference type="NCBI Taxonomy" id="797419"/>
    <lineage>
        <taxon>Bacteria</taxon>
        <taxon>Pseudomonadati</taxon>
        <taxon>Bacteroidota</taxon>
        <taxon>Flavobacteriia</taxon>
        <taxon>Flavobacteriales</taxon>
        <taxon>Flavobacteriaceae</taxon>
        <taxon>Aequorivita</taxon>
    </lineage>
</organism>
<dbReference type="SUPFAM" id="SSF81342">
    <property type="entry name" value="Transmembrane di-heme cytochromes"/>
    <property type="match status" value="1"/>
</dbReference>
<dbReference type="PANTHER" id="PTHR30485">
    <property type="entry name" value="NI/FE-HYDROGENASE 1 B-TYPE CYTOCHROME SUBUNIT"/>
    <property type="match status" value="1"/>
</dbReference>
<reference evidence="9" key="1">
    <citation type="submission" date="2016-11" db="EMBL/GenBank/DDBJ databases">
        <authorList>
            <person name="Varghese N."/>
            <person name="Submissions S."/>
        </authorList>
    </citation>
    <scope>NUCLEOTIDE SEQUENCE [LARGE SCALE GENOMIC DNA]</scope>
    <source>
        <strain evidence="9">DSM 26349</strain>
    </source>
</reference>
<dbReference type="GO" id="GO:0020037">
    <property type="term" value="F:heme binding"/>
    <property type="evidence" value="ECO:0007669"/>
    <property type="project" value="TreeGrafter"/>
</dbReference>
<accession>A0A1M6JKR2</accession>
<dbReference type="RefSeq" id="WP_073219315.1">
    <property type="nucleotide sequence ID" value="NZ_FNNS01000017.1"/>
</dbReference>
<protein>
    <submittedName>
        <fullName evidence="8">Cytochrome b561</fullName>
    </submittedName>
</protein>